<evidence type="ECO:0000313" key="2">
    <source>
        <dbReference type="Proteomes" id="UP000500938"/>
    </source>
</evidence>
<dbReference type="Proteomes" id="UP000500938">
    <property type="component" value="Chromosome"/>
</dbReference>
<dbReference type="EMBL" id="CP053085">
    <property type="protein sequence ID" value="QJR34658.1"/>
    <property type="molecule type" value="Genomic_DNA"/>
</dbReference>
<dbReference type="AlphaFoldDB" id="A0A6M4ILA7"/>
<sequence>MSTVPSLPYGPQTPAVRGFLVRLAGLGAADRAGVVARYATIAVTTEYEAADARLGEVITRSGREDARDALSGPLLQLVKRPVQDAAAGEDIELEPIAEPALAALLALMTRDLLDETTVRLLTEAFSNTIPLG</sequence>
<reference evidence="1 2" key="1">
    <citation type="submission" date="2020-05" db="EMBL/GenBank/DDBJ databases">
        <title>Complete genome sequence of Gemmatimonas greenlandica TET16.</title>
        <authorList>
            <person name="Zeng Y."/>
        </authorList>
    </citation>
    <scope>NUCLEOTIDE SEQUENCE [LARGE SCALE GENOMIC DNA]</scope>
    <source>
        <strain evidence="1 2">TET16</strain>
    </source>
</reference>
<evidence type="ECO:0000313" key="1">
    <source>
        <dbReference type="EMBL" id="QJR34658.1"/>
    </source>
</evidence>
<keyword evidence="2" id="KW-1185">Reference proteome</keyword>
<organism evidence="1 2">
    <name type="scientific">Gemmatimonas groenlandica</name>
    <dbReference type="NCBI Taxonomy" id="2732249"/>
    <lineage>
        <taxon>Bacteria</taxon>
        <taxon>Pseudomonadati</taxon>
        <taxon>Gemmatimonadota</taxon>
        <taxon>Gemmatimonadia</taxon>
        <taxon>Gemmatimonadales</taxon>
        <taxon>Gemmatimonadaceae</taxon>
        <taxon>Gemmatimonas</taxon>
    </lineage>
</organism>
<dbReference type="RefSeq" id="WP_171224086.1">
    <property type="nucleotide sequence ID" value="NZ_CP053085.1"/>
</dbReference>
<accession>A0A6M4ILA7</accession>
<gene>
    <name evidence="1" type="ORF">HKW67_03560</name>
</gene>
<name>A0A6M4ILA7_9BACT</name>
<proteinExistence type="predicted"/>
<protein>
    <submittedName>
        <fullName evidence="1">Uncharacterized protein</fullName>
    </submittedName>
</protein>
<dbReference type="KEGG" id="ggr:HKW67_03560"/>